<reference evidence="1" key="1">
    <citation type="submission" date="2017-07" db="EMBL/GenBank/DDBJ databases">
        <authorList>
            <person name="Mikheyev A."/>
            <person name="Grau M."/>
        </authorList>
    </citation>
    <scope>NUCLEOTIDE SEQUENCE</scope>
    <source>
        <tissue evidence="1">Venom_gland</tissue>
    </source>
</reference>
<accession>A0A2D4N1P9</accession>
<dbReference type="EMBL" id="IACM01150994">
    <property type="protein sequence ID" value="LAB39594.1"/>
    <property type="molecule type" value="Transcribed_RNA"/>
</dbReference>
<proteinExistence type="predicted"/>
<dbReference type="AlphaFoldDB" id="A0A2D4N1P9"/>
<organism evidence="1">
    <name type="scientific">Micrurus spixii</name>
    <name type="common">Amazon coral snake</name>
    <dbReference type="NCBI Taxonomy" id="129469"/>
    <lineage>
        <taxon>Eukaryota</taxon>
        <taxon>Metazoa</taxon>
        <taxon>Chordata</taxon>
        <taxon>Craniata</taxon>
        <taxon>Vertebrata</taxon>
        <taxon>Euteleostomi</taxon>
        <taxon>Lepidosauria</taxon>
        <taxon>Squamata</taxon>
        <taxon>Bifurcata</taxon>
        <taxon>Unidentata</taxon>
        <taxon>Episquamata</taxon>
        <taxon>Toxicofera</taxon>
        <taxon>Serpentes</taxon>
        <taxon>Colubroidea</taxon>
        <taxon>Elapidae</taxon>
        <taxon>Elapinae</taxon>
        <taxon>Micrurus</taxon>
    </lineage>
</organism>
<evidence type="ECO:0000313" key="1">
    <source>
        <dbReference type="EMBL" id="LAB39594.1"/>
    </source>
</evidence>
<sequence length="118" mass="12884">MCRRRGKESSGNLWADPWDGTATAANQSGTLALGIKTQQAEMNRCDRQLIHLPDGQTLLVLLIKESFEFASEGLLCLGSWVRTVGKSKGSSPVRVRVVGQNVVAAHNQLLVDPREELV</sequence>
<protein>
    <submittedName>
        <fullName evidence="1">Uncharacterized protein</fullName>
    </submittedName>
</protein>
<name>A0A2D4N1P9_9SAUR</name>
<reference evidence="1" key="2">
    <citation type="submission" date="2017-11" db="EMBL/GenBank/DDBJ databases">
        <title>Coralsnake Venomics: Analyses of Venom Gland Transcriptomes and Proteomes of Six Brazilian Taxa.</title>
        <authorList>
            <person name="Aird S.D."/>
            <person name="Jorge da Silva N."/>
            <person name="Qiu L."/>
            <person name="Villar-Briones A."/>
            <person name="Aparecida-Saddi V."/>
            <person name="Campos-Telles M.P."/>
            <person name="Grau M."/>
            <person name="Mikheyev A.S."/>
        </authorList>
    </citation>
    <scope>NUCLEOTIDE SEQUENCE</scope>
    <source>
        <tissue evidence="1">Venom_gland</tissue>
    </source>
</reference>